<sequence>MALDPFLGSISKMEKGPSGVATVGNPVLTEKSFRRRACWSRGTAHMGGSDTRG</sequence>
<accession>A0A5D2QXH1</accession>
<organism evidence="1 2">
    <name type="scientific">Gossypium tomentosum</name>
    <name type="common">Hawaiian cotton</name>
    <name type="synonym">Gossypium sandvicense</name>
    <dbReference type="NCBI Taxonomy" id="34277"/>
    <lineage>
        <taxon>Eukaryota</taxon>
        <taxon>Viridiplantae</taxon>
        <taxon>Streptophyta</taxon>
        <taxon>Embryophyta</taxon>
        <taxon>Tracheophyta</taxon>
        <taxon>Spermatophyta</taxon>
        <taxon>Magnoliopsida</taxon>
        <taxon>eudicotyledons</taxon>
        <taxon>Gunneridae</taxon>
        <taxon>Pentapetalae</taxon>
        <taxon>rosids</taxon>
        <taxon>malvids</taxon>
        <taxon>Malvales</taxon>
        <taxon>Malvaceae</taxon>
        <taxon>Malvoideae</taxon>
        <taxon>Gossypium</taxon>
    </lineage>
</organism>
<dbReference type="EMBL" id="CM017613">
    <property type="protein sequence ID" value="TYI32165.1"/>
    <property type="molecule type" value="Genomic_DNA"/>
</dbReference>
<gene>
    <name evidence="1" type="ORF">ES332_A04G039900v1</name>
</gene>
<evidence type="ECO:0000313" key="2">
    <source>
        <dbReference type="Proteomes" id="UP000322667"/>
    </source>
</evidence>
<keyword evidence="2" id="KW-1185">Reference proteome</keyword>
<protein>
    <submittedName>
        <fullName evidence="1">Uncharacterized protein</fullName>
    </submittedName>
</protein>
<evidence type="ECO:0000313" key="1">
    <source>
        <dbReference type="EMBL" id="TYI32165.1"/>
    </source>
</evidence>
<dbReference type="Proteomes" id="UP000322667">
    <property type="component" value="Chromosome A04"/>
</dbReference>
<proteinExistence type="predicted"/>
<dbReference type="AlphaFoldDB" id="A0A5D2QXH1"/>
<name>A0A5D2QXH1_GOSTO</name>
<reference evidence="1 2" key="1">
    <citation type="submission" date="2019-07" db="EMBL/GenBank/DDBJ databases">
        <title>WGS assembly of Gossypium tomentosum.</title>
        <authorList>
            <person name="Chen Z.J."/>
            <person name="Sreedasyam A."/>
            <person name="Ando A."/>
            <person name="Song Q."/>
            <person name="De L."/>
            <person name="Hulse-Kemp A."/>
            <person name="Ding M."/>
            <person name="Ye W."/>
            <person name="Kirkbride R."/>
            <person name="Jenkins J."/>
            <person name="Plott C."/>
            <person name="Lovell J."/>
            <person name="Lin Y.-M."/>
            <person name="Vaughn R."/>
            <person name="Liu B."/>
            <person name="Li W."/>
            <person name="Simpson S."/>
            <person name="Scheffler B."/>
            <person name="Saski C."/>
            <person name="Grover C."/>
            <person name="Hu G."/>
            <person name="Conover J."/>
            <person name="Carlson J."/>
            <person name="Shu S."/>
            <person name="Boston L."/>
            <person name="Williams M."/>
            <person name="Peterson D."/>
            <person name="Mcgee K."/>
            <person name="Jones D."/>
            <person name="Wendel J."/>
            <person name="Stelly D."/>
            <person name="Grimwood J."/>
            <person name="Schmutz J."/>
        </authorList>
    </citation>
    <scope>NUCLEOTIDE SEQUENCE [LARGE SCALE GENOMIC DNA]</scope>
    <source>
        <strain evidence="1">7179.01</strain>
    </source>
</reference>